<organism evidence="3 4">
    <name type="scientific">Anaerobacillus alkaliphilus</name>
    <dbReference type="NCBI Taxonomy" id="1548597"/>
    <lineage>
        <taxon>Bacteria</taxon>
        <taxon>Bacillati</taxon>
        <taxon>Bacillota</taxon>
        <taxon>Bacilli</taxon>
        <taxon>Bacillales</taxon>
        <taxon>Bacillaceae</taxon>
        <taxon>Anaerobacillus</taxon>
    </lineage>
</organism>
<gene>
    <name evidence="3" type="ORF">DS745_21550</name>
</gene>
<evidence type="ECO:0000313" key="4">
    <source>
        <dbReference type="Proteomes" id="UP000290649"/>
    </source>
</evidence>
<accession>A0A4Q0VNC6</accession>
<comment type="caution">
    <text evidence="3">The sequence shown here is derived from an EMBL/GenBank/DDBJ whole genome shotgun (WGS) entry which is preliminary data.</text>
</comment>
<name>A0A4Q0VNC6_9BACI</name>
<evidence type="ECO:0000256" key="2">
    <source>
        <dbReference type="SAM" id="MobiDB-lite"/>
    </source>
</evidence>
<keyword evidence="4" id="KW-1185">Reference proteome</keyword>
<evidence type="ECO:0000256" key="1">
    <source>
        <dbReference type="SAM" id="Coils"/>
    </source>
</evidence>
<feature type="region of interest" description="Disordered" evidence="2">
    <location>
        <begin position="428"/>
        <end position="449"/>
    </location>
</feature>
<feature type="coiled-coil region" evidence="1">
    <location>
        <begin position="28"/>
        <end position="78"/>
    </location>
</feature>
<dbReference type="EMBL" id="QOUX01000047">
    <property type="protein sequence ID" value="RXI96312.1"/>
    <property type="molecule type" value="Genomic_DNA"/>
</dbReference>
<dbReference type="Proteomes" id="UP000290649">
    <property type="component" value="Unassembled WGS sequence"/>
</dbReference>
<keyword evidence="1" id="KW-0175">Coiled coil</keyword>
<protein>
    <submittedName>
        <fullName evidence="3">Uncharacterized protein</fullName>
    </submittedName>
</protein>
<evidence type="ECO:0000313" key="3">
    <source>
        <dbReference type="EMBL" id="RXI96312.1"/>
    </source>
</evidence>
<dbReference type="OrthoDB" id="2446958at2"/>
<sequence length="555" mass="65085">MKETFEHLKKSITINLHKELDNISLVVFDEFKKNQKRYEEQLETVKQQNQVRQLSGELLEFEKEKANLRNDLVRLCHQIMDTQSTENDCWKQAILLFRMAIKLQDSEGLLLVLKTIRNIKEVDENSVDAFLDLLIELNTTNSIHKISNENVLLIFKIINNFAEKSTFRERLKTNFNQWIHSLNSDVSKRVLLPLHLEFYKTCIMLDFDKYFIGFFRDMIARWRWKENLSSDLITKLLWYAFLSDETEKMLKNLNTQALIKDRTNHDLSIFHDVATILKSWNGKSTKIYKIISDLKTFHPIEKEKFRKVIHQKSLEIEKKIDGLNEELITQNKSTTIPKQIRKLGRVTKLNSVDIGTNNSQNLTEELVDIALFNNQYEKKLKGYLRTTVLSNNGGGVAYVNDYQLKSINFSIKHSGYVEVMGSINNSSENINKNQNKKKKNTSEKLNNDHFKWPSTEITGNYQNEEDNQMRNESDLKKMGYQITGITPEKRWAILQQAVPLVGLRSIAYTIAHNVKLRKGQKNGVKKFHYAISEWERDLAKLKSKYYKNDFTWPSV</sequence>
<feature type="compositionally biased region" description="Basic and acidic residues" evidence="2">
    <location>
        <begin position="440"/>
        <end position="449"/>
    </location>
</feature>
<reference evidence="3 4" key="1">
    <citation type="journal article" date="2019" name="Int. J. Syst. Evol. Microbiol.">
        <title>Anaerobacillus alkaliphilus sp. nov., a novel alkaliphilic and moderately halophilic bacterium.</title>
        <authorList>
            <person name="Borsodi A.K."/>
            <person name="Aszalos J.M."/>
            <person name="Bihari P."/>
            <person name="Nagy I."/>
            <person name="Schumann P."/>
            <person name="Sproer C."/>
            <person name="Kovacs A.L."/>
            <person name="Boka K."/>
            <person name="Dobosy P."/>
            <person name="Ovari M."/>
            <person name="Szili-Kovacs T."/>
            <person name="Toth E."/>
        </authorList>
    </citation>
    <scope>NUCLEOTIDE SEQUENCE [LARGE SCALE GENOMIC DNA]</scope>
    <source>
        <strain evidence="3 4">B16-10</strain>
    </source>
</reference>
<dbReference type="AlphaFoldDB" id="A0A4Q0VNC6"/>
<proteinExistence type="predicted"/>
<dbReference type="RefSeq" id="WP_129080289.1">
    <property type="nucleotide sequence ID" value="NZ_QOUX01000047.1"/>
</dbReference>